<protein>
    <recommendedName>
        <fullName evidence="3">HicB-like antitoxin of toxin-antitoxin system domain-containing protein</fullName>
    </recommendedName>
</protein>
<comment type="caution">
    <text evidence="1">The sequence shown here is derived from an EMBL/GenBank/DDBJ whole genome shotgun (WGS) entry which is preliminary data.</text>
</comment>
<evidence type="ECO:0000313" key="2">
    <source>
        <dbReference type="Proteomes" id="UP000178723"/>
    </source>
</evidence>
<dbReference type="Pfam" id="PF24113">
    <property type="entry name" value="DUF7387"/>
    <property type="match status" value="1"/>
</dbReference>
<evidence type="ECO:0008006" key="3">
    <source>
        <dbReference type="Google" id="ProtNLM"/>
    </source>
</evidence>
<dbReference type="SUPFAM" id="SSF143100">
    <property type="entry name" value="TTHA1013/TTHA0281-like"/>
    <property type="match status" value="1"/>
</dbReference>
<gene>
    <name evidence="1" type="ORF">A3I40_01635</name>
</gene>
<name>A0A1F7V9V6_9BACT</name>
<evidence type="ECO:0000313" key="1">
    <source>
        <dbReference type="EMBL" id="OGL87319.1"/>
    </source>
</evidence>
<reference evidence="1 2" key="1">
    <citation type="journal article" date="2016" name="Nat. Commun.">
        <title>Thousands of microbial genomes shed light on interconnected biogeochemical processes in an aquifer system.</title>
        <authorList>
            <person name="Anantharaman K."/>
            <person name="Brown C.T."/>
            <person name="Hug L.A."/>
            <person name="Sharon I."/>
            <person name="Castelle C.J."/>
            <person name="Probst A.J."/>
            <person name="Thomas B.C."/>
            <person name="Singh A."/>
            <person name="Wilkins M.J."/>
            <person name="Karaoz U."/>
            <person name="Brodie E.L."/>
            <person name="Williams K.H."/>
            <person name="Hubbard S.S."/>
            <person name="Banfield J.F."/>
        </authorList>
    </citation>
    <scope>NUCLEOTIDE SEQUENCE [LARGE SCALE GENOMIC DNA]</scope>
</reference>
<organism evidence="1 2">
    <name type="scientific">Candidatus Uhrbacteria bacterium RIFCSPLOWO2_02_FULL_48_12</name>
    <dbReference type="NCBI Taxonomy" id="1802407"/>
    <lineage>
        <taxon>Bacteria</taxon>
        <taxon>Candidatus Uhriibacteriota</taxon>
    </lineage>
</organism>
<dbReference type="InterPro" id="IPR055811">
    <property type="entry name" value="DUF7387"/>
</dbReference>
<dbReference type="InterPro" id="IPR035069">
    <property type="entry name" value="TTHA1013/TTHA0281-like"/>
</dbReference>
<dbReference type="Gene3D" id="3.30.160.250">
    <property type="match status" value="1"/>
</dbReference>
<proteinExistence type="predicted"/>
<dbReference type="AlphaFoldDB" id="A0A1F7V9V6"/>
<dbReference type="EMBL" id="MGEP01000021">
    <property type="protein sequence ID" value="OGL87319.1"/>
    <property type="molecule type" value="Genomic_DNA"/>
</dbReference>
<dbReference type="Proteomes" id="UP000178723">
    <property type="component" value="Unassembled WGS sequence"/>
</dbReference>
<sequence length="72" mass="8267">MRKINLKNVVWKEGKCYVSWNLNTGISSFGDTKKEALDSLQEALELYFEDVPLSKINKVEQPDLVPLVFQHA</sequence>
<accession>A0A1F7V9V6</accession>
<dbReference type="STRING" id="1802407.A3I40_01635"/>